<name>A0A673WHE3_SALTR</name>
<dbReference type="Proteomes" id="UP000472277">
    <property type="component" value="Chromosome 23"/>
</dbReference>
<dbReference type="Pfam" id="PF07686">
    <property type="entry name" value="V-set"/>
    <property type="match status" value="1"/>
</dbReference>
<reference evidence="6" key="1">
    <citation type="submission" date="2025-08" db="UniProtKB">
        <authorList>
            <consortium name="Ensembl"/>
        </authorList>
    </citation>
    <scope>IDENTIFICATION</scope>
</reference>
<protein>
    <recommendedName>
        <fullName evidence="5">Ig-like domain-containing protein</fullName>
    </recommendedName>
</protein>
<dbReference type="SMART" id="SM00409">
    <property type="entry name" value="IG"/>
    <property type="match status" value="1"/>
</dbReference>
<feature type="transmembrane region" description="Helical" evidence="4">
    <location>
        <begin position="127"/>
        <end position="148"/>
    </location>
</feature>
<dbReference type="InterPro" id="IPR036179">
    <property type="entry name" value="Ig-like_dom_sf"/>
</dbReference>
<dbReference type="GO" id="GO:0005886">
    <property type="term" value="C:plasma membrane"/>
    <property type="evidence" value="ECO:0007669"/>
    <property type="project" value="TreeGrafter"/>
</dbReference>
<feature type="domain" description="Ig-like" evidence="5">
    <location>
        <begin position="16"/>
        <end position="106"/>
    </location>
</feature>
<dbReference type="GO" id="GO:0004888">
    <property type="term" value="F:transmembrane signaling receptor activity"/>
    <property type="evidence" value="ECO:0007669"/>
    <property type="project" value="TreeGrafter"/>
</dbReference>
<organism evidence="6 7">
    <name type="scientific">Salmo trutta</name>
    <name type="common">Brown trout</name>
    <dbReference type="NCBI Taxonomy" id="8032"/>
    <lineage>
        <taxon>Eukaryota</taxon>
        <taxon>Metazoa</taxon>
        <taxon>Chordata</taxon>
        <taxon>Craniata</taxon>
        <taxon>Vertebrata</taxon>
        <taxon>Euteleostomi</taxon>
        <taxon>Actinopterygii</taxon>
        <taxon>Neopterygii</taxon>
        <taxon>Teleostei</taxon>
        <taxon>Protacanthopterygii</taxon>
        <taxon>Salmoniformes</taxon>
        <taxon>Salmonidae</taxon>
        <taxon>Salmoninae</taxon>
        <taxon>Salmo</taxon>
    </lineage>
</organism>
<dbReference type="InParanoid" id="A0A673WHE3"/>
<keyword evidence="7" id="KW-1185">Reference proteome</keyword>
<keyword evidence="2 4" id="KW-0812">Transmembrane</keyword>
<accession>A0A673WHE3</accession>
<dbReference type="PANTHER" id="PTHR11860:SF87">
    <property type="entry name" value="CMRF35-LIKE MOLECULE 8"/>
    <property type="match status" value="1"/>
</dbReference>
<dbReference type="InterPro" id="IPR013106">
    <property type="entry name" value="Ig_V-set"/>
</dbReference>
<dbReference type="PANTHER" id="PTHR11860">
    <property type="entry name" value="POLYMERIC-IMMUNOGLOBULIN RECEPTOR"/>
    <property type="match status" value="1"/>
</dbReference>
<keyword evidence="4" id="KW-1133">Transmembrane helix</keyword>
<dbReference type="SUPFAM" id="SSF48726">
    <property type="entry name" value="Immunoglobulin"/>
    <property type="match status" value="1"/>
</dbReference>
<dbReference type="GeneTree" id="ENSGT00980000199984"/>
<dbReference type="AlphaFoldDB" id="A0A673WHE3"/>
<sequence>MCNALAIERNLLELQPEVFSVVSTGAYRVSVKTGGSTTIPCRYDLKYKTNVKYLCKEDYLKRCSPDVHTKSIDKASVYDDTNKQTFTVTMSDLEPEDYGRYWCAVEIIGGSNVIIEKFQLFVTTGKILATIPYDYMTGVLVTFTGFTIELTYGMLVYVYFCSLYIISSLYLWSVVTKKHLITQDLLWCLYLCVQVLQNSMWTNGR</sequence>
<evidence type="ECO:0000313" key="7">
    <source>
        <dbReference type="Proteomes" id="UP000472277"/>
    </source>
</evidence>
<keyword evidence="3 4" id="KW-0472">Membrane</keyword>
<reference evidence="6" key="2">
    <citation type="submission" date="2025-09" db="UniProtKB">
        <authorList>
            <consortium name="Ensembl"/>
        </authorList>
    </citation>
    <scope>IDENTIFICATION</scope>
</reference>
<dbReference type="InterPro" id="IPR003599">
    <property type="entry name" value="Ig_sub"/>
</dbReference>
<dbReference type="InterPro" id="IPR007110">
    <property type="entry name" value="Ig-like_dom"/>
</dbReference>
<comment type="subcellular location">
    <subcellularLocation>
        <location evidence="1">Membrane</location>
    </subcellularLocation>
</comment>
<dbReference type="InterPro" id="IPR050671">
    <property type="entry name" value="CD300_family_receptors"/>
</dbReference>
<dbReference type="PROSITE" id="PS50835">
    <property type="entry name" value="IG_LIKE"/>
    <property type="match status" value="1"/>
</dbReference>
<evidence type="ECO:0000256" key="4">
    <source>
        <dbReference type="SAM" id="Phobius"/>
    </source>
</evidence>
<dbReference type="Ensembl" id="ENSSTUT00000008740.1">
    <property type="protein sequence ID" value="ENSSTUP00000008182.1"/>
    <property type="gene ID" value="ENSSTUG00000004038.1"/>
</dbReference>
<dbReference type="InterPro" id="IPR013783">
    <property type="entry name" value="Ig-like_fold"/>
</dbReference>
<feature type="transmembrane region" description="Helical" evidence="4">
    <location>
        <begin position="154"/>
        <end position="172"/>
    </location>
</feature>
<evidence type="ECO:0000259" key="5">
    <source>
        <dbReference type="PROSITE" id="PS50835"/>
    </source>
</evidence>
<evidence type="ECO:0000256" key="2">
    <source>
        <dbReference type="ARBA" id="ARBA00022692"/>
    </source>
</evidence>
<proteinExistence type="predicted"/>
<evidence type="ECO:0000313" key="6">
    <source>
        <dbReference type="Ensembl" id="ENSSTUP00000008182.1"/>
    </source>
</evidence>
<evidence type="ECO:0000256" key="3">
    <source>
        <dbReference type="ARBA" id="ARBA00023136"/>
    </source>
</evidence>
<evidence type="ECO:0000256" key="1">
    <source>
        <dbReference type="ARBA" id="ARBA00004370"/>
    </source>
</evidence>
<dbReference type="Gene3D" id="2.60.40.10">
    <property type="entry name" value="Immunoglobulins"/>
    <property type="match status" value="1"/>
</dbReference>